<evidence type="ECO:0000256" key="3">
    <source>
        <dbReference type="ARBA" id="ARBA00022806"/>
    </source>
</evidence>
<feature type="region of interest" description="Disordered" evidence="7">
    <location>
        <begin position="489"/>
        <end position="516"/>
    </location>
</feature>
<dbReference type="Gene3D" id="3.40.50.300">
    <property type="entry name" value="P-loop containing nucleotide triphosphate hydrolases"/>
    <property type="match status" value="2"/>
</dbReference>
<dbReference type="SMART" id="SM00487">
    <property type="entry name" value="DEXDc"/>
    <property type="match status" value="1"/>
</dbReference>
<feature type="domain" description="Helicase C-terminal" evidence="9">
    <location>
        <begin position="324"/>
        <end position="471"/>
    </location>
</feature>
<evidence type="ECO:0000259" key="10">
    <source>
        <dbReference type="PROSITE" id="PS51195"/>
    </source>
</evidence>
<keyword evidence="2 6" id="KW-0378">Hydrolase</keyword>
<evidence type="ECO:0000256" key="6">
    <source>
        <dbReference type="RuleBase" id="RU000492"/>
    </source>
</evidence>
<dbReference type="CDD" id="cd18787">
    <property type="entry name" value="SF2_C_DEAD"/>
    <property type="match status" value="1"/>
</dbReference>
<dbReference type="Gramene" id="AET2Gv20316800.1">
    <property type="protein sequence ID" value="AET2Gv20316800.1"/>
    <property type="gene ID" value="AET2Gv20316800"/>
</dbReference>
<evidence type="ECO:0000313" key="11">
    <source>
        <dbReference type="EnsemblPlants" id="AET2Gv20316800.1"/>
    </source>
</evidence>
<dbReference type="Pfam" id="PF00271">
    <property type="entry name" value="Helicase_C"/>
    <property type="match status" value="1"/>
</dbReference>
<evidence type="ECO:0000256" key="4">
    <source>
        <dbReference type="ARBA" id="ARBA00022840"/>
    </source>
</evidence>
<dbReference type="GO" id="GO:0003724">
    <property type="term" value="F:RNA helicase activity"/>
    <property type="evidence" value="ECO:0007669"/>
    <property type="project" value="InterPro"/>
</dbReference>
<dbReference type="PROSITE" id="PS51194">
    <property type="entry name" value="HELICASE_CTER"/>
    <property type="match status" value="1"/>
</dbReference>
<dbReference type="InterPro" id="IPR014014">
    <property type="entry name" value="RNA_helicase_DEAD_Q_motif"/>
</dbReference>
<dbReference type="SMART" id="SM00490">
    <property type="entry name" value="HELICc"/>
    <property type="match status" value="1"/>
</dbReference>
<evidence type="ECO:0000256" key="5">
    <source>
        <dbReference type="PROSITE-ProRule" id="PRU00552"/>
    </source>
</evidence>
<accession>A0A453AZX7</accession>
<reference evidence="12" key="1">
    <citation type="journal article" date="2014" name="Science">
        <title>Ancient hybridizations among the ancestral genomes of bread wheat.</title>
        <authorList>
            <consortium name="International Wheat Genome Sequencing Consortium,"/>
            <person name="Marcussen T."/>
            <person name="Sandve S.R."/>
            <person name="Heier L."/>
            <person name="Spannagl M."/>
            <person name="Pfeifer M."/>
            <person name="Jakobsen K.S."/>
            <person name="Wulff B.B."/>
            <person name="Steuernagel B."/>
            <person name="Mayer K.F."/>
            <person name="Olsen O.A."/>
        </authorList>
    </citation>
    <scope>NUCLEOTIDE SEQUENCE [LARGE SCALE GENOMIC DNA]</scope>
    <source>
        <strain evidence="12">cv. AL8/78</strain>
    </source>
</reference>
<name>A0A453AZX7_AEGTS</name>
<dbReference type="PANTHER" id="PTHR47959:SF24">
    <property type="entry name" value="ATP-DEPENDENT RNA HELICASE"/>
    <property type="match status" value="1"/>
</dbReference>
<feature type="compositionally biased region" description="Acidic residues" evidence="7">
    <location>
        <begin position="57"/>
        <end position="68"/>
    </location>
</feature>
<feature type="short sequence motif" description="Q motif" evidence="5">
    <location>
        <begin position="93"/>
        <end position="121"/>
    </location>
</feature>
<feature type="compositionally biased region" description="Basic and acidic residues" evidence="7">
    <location>
        <begin position="489"/>
        <end position="506"/>
    </location>
</feature>
<dbReference type="Proteomes" id="UP000015105">
    <property type="component" value="Chromosome 2D"/>
</dbReference>
<dbReference type="STRING" id="200361.A0A453AZX7"/>
<dbReference type="SUPFAM" id="SSF52540">
    <property type="entry name" value="P-loop containing nucleoside triphosphate hydrolases"/>
    <property type="match status" value="1"/>
</dbReference>
<evidence type="ECO:0000256" key="1">
    <source>
        <dbReference type="ARBA" id="ARBA00022741"/>
    </source>
</evidence>
<dbReference type="AlphaFoldDB" id="A0A453AZX7"/>
<evidence type="ECO:0000313" key="12">
    <source>
        <dbReference type="Proteomes" id="UP000015105"/>
    </source>
</evidence>
<keyword evidence="3 6" id="KW-0347">Helicase</keyword>
<dbReference type="InterPro" id="IPR001650">
    <property type="entry name" value="Helicase_C-like"/>
</dbReference>
<dbReference type="PANTHER" id="PTHR47959">
    <property type="entry name" value="ATP-DEPENDENT RNA HELICASE RHLE-RELATED"/>
    <property type="match status" value="1"/>
</dbReference>
<dbReference type="CDD" id="cd17955">
    <property type="entry name" value="DEADc_DDX49"/>
    <property type="match status" value="1"/>
</dbReference>
<dbReference type="EnsemblPlants" id="AET2Gv20316800.1">
    <property type="protein sequence ID" value="AET2Gv20316800.1"/>
    <property type="gene ID" value="AET2Gv20316800"/>
</dbReference>
<keyword evidence="1 6" id="KW-0547">Nucleotide-binding</keyword>
<dbReference type="InterPro" id="IPR011545">
    <property type="entry name" value="DEAD/DEAH_box_helicase_dom"/>
</dbReference>
<protein>
    <recommendedName>
        <fullName evidence="13">RNA helicase</fullName>
    </recommendedName>
</protein>
<dbReference type="GO" id="GO:0005829">
    <property type="term" value="C:cytosol"/>
    <property type="evidence" value="ECO:0007669"/>
    <property type="project" value="TreeGrafter"/>
</dbReference>
<dbReference type="GO" id="GO:0003676">
    <property type="term" value="F:nucleic acid binding"/>
    <property type="evidence" value="ECO:0007669"/>
    <property type="project" value="InterPro"/>
</dbReference>
<proteinExistence type="inferred from homology"/>
<feature type="domain" description="DEAD-box RNA helicase Q" evidence="10">
    <location>
        <begin position="93"/>
        <end position="121"/>
    </location>
</feature>
<reference evidence="11" key="5">
    <citation type="journal article" date="2021" name="G3 (Bethesda)">
        <title>Aegilops tauschii genome assembly Aet v5.0 features greater sequence contiguity and improved annotation.</title>
        <authorList>
            <person name="Wang L."/>
            <person name="Zhu T."/>
            <person name="Rodriguez J.C."/>
            <person name="Deal K.R."/>
            <person name="Dubcovsky J."/>
            <person name="McGuire P.E."/>
            <person name="Lux T."/>
            <person name="Spannagl M."/>
            <person name="Mayer K.F.X."/>
            <person name="Baldrich P."/>
            <person name="Meyers B.C."/>
            <person name="Huo N."/>
            <person name="Gu Y.Q."/>
            <person name="Zhou H."/>
            <person name="Devos K.M."/>
            <person name="Bennetzen J.L."/>
            <person name="Unver T."/>
            <person name="Budak H."/>
            <person name="Gulick P.J."/>
            <person name="Galiba G."/>
            <person name="Kalapos B."/>
            <person name="Nelson D.R."/>
            <person name="Li P."/>
            <person name="You F.M."/>
            <person name="Luo M.C."/>
            <person name="Dvorak J."/>
        </authorList>
    </citation>
    <scope>NUCLEOTIDE SEQUENCE [LARGE SCALE GENOMIC DNA]</scope>
    <source>
        <strain evidence="11">cv. AL8/78</strain>
    </source>
</reference>
<sequence>PRTTGAMEVDGEARPFLLFSKPKSNRRTEPQPQVQSQPKPPKPDLSPAVQTDHADSGDSDDSGSDSDSDPAPTVVIDHGDTCSADGAAADALASFADLGLSEWLVDVCTSLGMRRPTAVQRRCIPRALAGENVLGIAETGSGKTAAFALPILHRLGEDPFGVAALALAPTRELAAQLAEQFRALGSPLGLRCLAAIGGFDSLAQAKGLARRPHVVVATPGRIATLIKNDPDLAKVFARTKFLVLDEADRVVDANFEEDLKVIFDCLPKKRQTFLFSATMSDNLRSLLELSGSKSYFFEAYEGFKTVENLKQQYIHIPPDGKELHLLYLLSKMKEDNIRSAIVFVSTCRTCQYLDFVLQELGRPAVSLHSHKAQSQRLSALHRFKSGQVPVLIATDVASRGLDIQTVDLVINYDIPRFPRDYIHRVGRTARATRGGLSICFVTQRDICLLHEIEDDVGNRFSAYECDDKEVTKDITKVFKARRLANMRMADEGHEDKVQDRKDQKKRDQARKRKHDE</sequence>
<reference evidence="12" key="2">
    <citation type="journal article" date="2017" name="Nat. Plants">
        <title>The Aegilops tauschii genome reveals multiple impacts of transposons.</title>
        <authorList>
            <person name="Zhao G."/>
            <person name="Zou C."/>
            <person name="Li K."/>
            <person name="Wang K."/>
            <person name="Li T."/>
            <person name="Gao L."/>
            <person name="Zhang X."/>
            <person name="Wang H."/>
            <person name="Yang Z."/>
            <person name="Liu X."/>
            <person name="Jiang W."/>
            <person name="Mao L."/>
            <person name="Kong X."/>
            <person name="Jiao Y."/>
            <person name="Jia J."/>
        </authorList>
    </citation>
    <scope>NUCLEOTIDE SEQUENCE [LARGE SCALE GENOMIC DNA]</scope>
    <source>
        <strain evidence="12">cv. AL8/78</strain>
    </source>
</reference>
<dbReference type="PROSITE" id="PS51192">
    <property type="entry name" value="HELICASE_ATP_BIND_1"/>
    <property type="match status" value="1"/>
</dbReference>
<feature type="region of interest" description="Disordered" evidence="7">
    <location>
        <begin position="1"/>
        <end position="79"/>
    </location>
</feature>
<keyword evidence="4 6" id="KW-0067">ATP-binding</keyword>
<dbReference type="InterPro" id="IPR014001">
    <property type="entry name" value="Helicase_ATP-bd"/>
</dbReference>
<evidence type="ECO:0000259" key="9">
    <source>
        <dbReference type="PROSITE" id="PS51194"/>
    </source>
</evidence>
<dbReference type="Pfam" id="PF00270">
    <property type="entry name" value="DEAD"/>
    <property type="match status" value="1"/>
</dbReference>
<evidence type="ECO:0008006" key="13">
    <source>
        <dbReference type="Google" id="ProtNLM"/>
    </source>
</evidence>
<reference evidence="11" key="3">
    <citation type="journal article" date="2017" name="Nature">
        <title>Genome sequence of the progenitor of the wheat D genome Aegilops tauschii.</title>
        <authorList>
            <person name="Luo M.C."/>
            <person name="Gu Y.Q."/>
            <person name="Puiu D."/>
            <person name="Wang H."/>
            <person name="Twardziok S.O."/>
            <person name="Deal K.R."/>
            <person name="Huo N."/>
            <person name="Zhu T."/>
            <person name="Wang L."/>
            <person name="Wang Y."/>
            <person name="McGuire P.E."/>
            <person name="Liu S."/>
            <person name="Long H."/>
            <person name="Ramasamy R.K."/>
            <person name="Rodriguez J.C."/>
            <person name="Van S.L."/>
            <person name="Yuan L."/>
            <person name="Wang Z."/>
            <person name="Xia Z."/>
            <person name="Xiao L."/>
            <person name="Anderson O.D."/>
            <person name="Ouyang S."/>
            <person name="Liang Y."/>
            <person name="Zimin A.V."/>
            <person name="Pertea G."/>
            <person name="Qi P."/>
            <person name="Bennetzen J.L."/>
            <person name="Dai X."/>
            <person name="Dawson M.W."/>
            <person name="Muller H.G."/>
            <person name="Kugler K."/>
            <person name="Rivarola-Duarte L."/>
            <person name="Spannagl M."/>
            <person name="Mayer K.F.X."/>
            <person name="Lu F.H."/>
            <person name="Bevan M.W."/>
            <person name="Leroy P."/>
            <person name="Li P."/>
            <person name="You F.M."/>
            <person name="Sun Q."/>
            <person name="Liu Z."/>
            <person name="Lyons E."/>
            <person name="Wicker T."/>
            <person name="Salzberg S.L."/>
            <person name="Devos K.M."/>
            <person name="Dvorak J."/>
        </authorList>
    </citation>
    <scope>NUCLEOTIDE SEQUENCE [LARGE SCALE GENOMIC DNA]</scope>
    <source>
        <strain evidence="11">cv. AL8/78</strain>
    </source>
</reference>
<dbReference type="InterPro" id="IPR050079">
    <property type="entry name" value="DEAD_box_RNA_helicase"/>
</dbReference>
<dbReference type="InterPro" id="IPR027417">
    <property type="entry name" value="P-loop_NTPase"/>
</dbReference>
<dbReference type="PROSITE" id="PS51195">
    <property type="entry name" value="Q_MOTIF"/>
    <property type="match status" value="1"/>
</dbReference>
<dbReference type="GO" id="GO:0016787">
    <property type="term" value="F:hydrolase activity"/>
    <property type="evidence" value="ECO:0007669"/>
    <property type="project" value="UniProtKB-KW"/>
</dbReference>
<evidence type="ECO:0000256" key="2">
    <source>
        <dbReference type="ARBA" id="ARBA00022801"/>
    </source>
</evidence>
<reference evidence="11" key="4">
    <citation type="submission" date="2019-03" db="UniProtKB">
        <authorList>
            <consortium name="EnsemblPlants"/>
        </authorList>
    </citation>
    <scope>IDENTIFICATION</scope>
</reference>
<feature type="compositionally biased region" description="Basic residues" evidence="7">
    <location>
        <begin position="507"/>
        <end position="516"/>
    </location>
</feature>
<dbReference type="PROSITE" id="PS00039">
    <property type="entry name" value="DEAD_ATP_HELICASE"/>
    <property type="match status" value="1"/>
</dbReference>
<dbReference type="InterPro" id="IPR000629">
    <property type="entry name" value="RNA-helicase_DEAD-box_CS"/>
</dbReference>
<feature type="domain" description="Helicase ATP-binding" evidence="8">
    <location>
        <begin position="124"/>
        <end position="297"/>
    </location>
</feature>
<evidence type="ECO:0000259" key="8">
    <source>
        <dbReference type="PROSITE" id="PS51192"/>
    </source>
</evidence>
<keyword evidence="12" id="KW-1185">Reference proteome</keyword>
<dbReference type="GO" id="GO:0005524">
    <property type="term" value="F:ATP binding"/>
    <property type="evidence" value="ECO:0007669"/>
    <property type="project" value="UniProtKB-KW"/>
</dbReference>
<comment type="similarity">
    <text evidence="6">Belongs to the DEAD box helicase family.</text>
</comment>
<organism evidence="11 12">
    <name type="scientific">Aegilops tauschii subsp. strangulata</name>
    <name type="common">Goatgrass</name>
    <dbReference type="NCBI Taxonomy" id="200361"/>
    <lineage>
        <taxon>Eukaryota</taxon>
        <taxon>Viridiplantae</taxon>
        <taxon>Streptophyta</taxon>
        <taxon>Embryophyta</taxon>
        <taxon>Tracheophyta</taxon>
        <taxon>Spermatophyta</taxon>
        <taxon>Magnoliopsida</taxon>
        <taxon>Liliopsida</taxon>
        <taxon>Poales</taxon>
        <taxon>Poaceae</taxon>
        <taxon>BOP clade</taxon>
        <taxon>Pooideae</taxon>
        <taxon>Triticodae</taxon>
        <taxon>Triticeae</taxon>
        <taxon>Triticinae</taxon>
        <taxon>Aegilops</taxon>
    </lineage>
</organism>
<evidence type="ECO:0000256" key="7">
    <source>
        <dbReference type="SAM" id="MobiDB-lite"/>
    </source>
</evidence>